<dbReference type="InterPro" id="IPR012098">
    <property type="entry name" value="SND3_fun"/>
</dbReference>
<dbReference type="Proteomes" id="UP001516023">
    <property type="component" value="Unassembled WGS sequence"/>
</dbReference>
<keyword evidence="3" id="KW-1185">Reference proteome</keyword>
<dbReference type="InterPro" id="IPR036770">
    <property type="entry name" value="Ankyrin_rpt-contain_sf"/>
</dbReference>
<proteinExistence type="predicted"/>
<keyword evidence="1" id="KW-1133">Transmembrane helix</keyword>
<dbReference type="Pfam" id="PF12796">
    <property type="entry name" value="Ank_2"/>
    <property type="match status" value="1"/>
</dbReference>
<keyword evidence="1" id="KW-0812">Transmembrane</keyword>
<reference evidence="2 3" key="1">
    <citation type="journal article" date="2020" name="G3 (Bethesda)">
        <title>Improved Reference Genome for Cyclotella cryptica CCMP332, a Model for Cell Wall Morphogenesis, Salinity Adaptation, and Lipid Production in Diatoms (Bacillariophyta).</title>
        <authorList>
            <person name="Roberts W.R."/>
            <person name="Downey K.M."/>
            <person name="Ruck E.C."/>
            <person name="Traller J.C."/>
            <person name="Alverson A.J."/>
        </authorList>
    </citation>
    <scope>NUCLEOTIDE SEQUENCE [LARGE SCALE GENOMIC DNA]</scope>
    <source>
        <strain evidence="2 3">CCMP332</strain>
    </source>
</reference>
<dbReference type="SUPFAM" id="SSF48403">
    <property type="entry name" value="Ankyrin repeat"/>
    <property type="match status" value="1"/>
</dbReference>
<accession>A0ABD3NL97</accession>
<evidence type="ECO:0000256" key="1">
    <source>
        <dbReference type="SAM" id="Phobius"/>
    </source>
</evidence>
<dbReference type="PANTHER" id="PTHR28112:SF1">
    <property type="entry name" value="SRP-INDEPENDENT TARGETING PROTEIN 3"/>
    <property type="match status" value="1"/>
</dbReference>
<comment type="caution">
    <text evidence="2">The sequence shown here is derived from an EMBL/GenBank/DDBJ whole genome shotgun (WGS) entry which is preliminary data.</text>
</comment>
<dbReference type="Gene3D" id="1.25.40.20">
    <property type="entry name" value="Ankyrin repeat-containing domain"/>
    <property type="match status" value="1"/>
</dbReference>
<sequence length="315" mass="35107">MDHTCEQRNLSTMAVNKIFVMLPVMLATRKLDGEDPNIVLLLRCLYGAVQMLTLILVLFVYTKASAAAADKANDVLVYVPPPPQRSWSRQLNSVWCVHDSRPSPLEGNDCRLGHSKLHGSIQLVQKSTHPSRMSYGGIANLKEKRIFGEKRREEIDESDLVTDNQGNTILLKKTASKSKKEAGEKNGSKSFEDILLDTWDLGEEADIAALMSTLMKKIINNATKENAWTPIMILSGLGASGVALKRMRDLGANPEIVDKEGWNTLHWAAFCGSAEAARVLLEKDDYEGITLGLHPVPDKEGKHRLIWRETRKMTM</sequence>
<name>A0ABD3NL97_9STRA</name>
<dbReference type="EMBL" id="JABMIG020000482">
    <property type="protein sequence ID" value="KAL3776614.1"/>
    <property type="molecule type" value="Genomic_DNA"/>
</dbReference>
<dbReference type="Pfam" id="PF10032">
    <property type="entry name" value="Pho88"/>
    <property type="match status" value="1"/>
</dbReference>
<feature type="transmembrane region" description="Helical" evidence="1">
    <location>
        <begin position="38"/>
        <end position="61"/>
    </location>
</feature>
<gene>
    <name evidence="2" type="ORF">HJC23_005598</name>
</gene>
<organism evidence="2 3">
    <name type="scientific">Cyclotella cryptica</name>
    <dbReference type="NCBI Taxonomy" id="29204"/>
    <lineage>
        <taxon>Eukaryota</taxon>
        <taxon>Sar</taxon>
        <taxon>Stramenopiles</taxon>
        <taxon>Ochrophyta</taxon>
        <taxon>Bacillariophyta</taxon>
        <taxon>Coscinodiscophyceae</taxon>
        <taxon>Thalassiosirophycidae</taxon>
        <taxon>Stephanodiscales</taxon>
        <taxon>Stephanodiscaceae</taxon>
        <taxon>Cyclotella</taxon>
    </lineage>
</organism>
<evidence type="ECO:0000313" key="2">
    <source>
        <dbReference type="EMBL" id="KAL3776614.1"/>
    </source>
</evidence>
<evidence type="ECO:0000313" key="3">
    <source>
        <dbReference type="Proteomes" id="UP001516023"/>
    </source>
</evidence>
<dbReference type="AlphaFoldDB" id="A0ABD3NL97"/>
<protein>
    <submittedName>
        <fullName evidence="2">Uncharacterized protein</fullName>
    </submittedName>
</protein>
<dbReference type="PANTHER" id="PTHR28112">
    <property type="entry name" value="SRP-INDEPENDENT TARGETING PROTEIN 3"/>
    <property type="match status" value="1"/>
</dbReference>
<dbReference type="InterPro" id="IPR002110">
    <property type="entry name" value="Ankyrin_rpt"/>
</dbReference>
<keyword evidence="1" id="KW-0472">Membrane</keyword>